<comment type="caution">
    <text evidence="1">The sequence shown here is derived from an EMBL/GenBank/DDBJ whole genome shotgun (WGS) entry which is preliminary data.</text>
</comment>
<dbReference type="Proteomes" id="UP000789901">
    <property type="component" value="Unassembled WGS sequence"/>
</dbReference>
<keyword evidence="2" id="KW-1185">Reference proteome</keyword>
<gene>
    <name evidence="1" type="ORF">GMARGA_LOCUS39084</name>
</gene>
<evidence type="ECO:0000313" key="1">
    <source>
        <dbReference type="EMBL" id="CAG8848235.1"/>
    </source>
</evidence>
<organism evidence="1 2">
    <name type="scientific">Gigaspora margarita</name>
    <dbReference type="NCBI Taxonomy" id="4874"/>
    <lineage>
        <taxon>Eukaryota</taxon>
        <taxon>Fungi</taxon>
        <taxon>Fungi incertae sedis</taxon>
        <taxon>Mucoromycota</taxon>
        <taxon>Glomeromycotina</taxon>
        <taxon>Glomeromycetes</taxon>
        <taxon>Diversisporales</taxon>
        <taxon>Gigasporaceae</taxon>
        <taxon>Gigaspora</taxon>
    </lineage>
</organism>
<protein>
    <submittedName>
        <fullName evidence="1">24185_t:CDS:1</fullName>
    </submittedName>
</protein>
<accession>A0ABN7X4Z1</accession>
<feature type="non-terminal residue" evidence="1">
    <location>
        <position position="1"/>
    </location>
</feature>
<proteinExistence type="predicted"/>
<sequence>KDKELAEHLGINLPEKICFWKNILETYRWLKYKNKARKETTNKDIKEVHKGKEIVNELNEQNQTIDSYSKKLALEIAKFGNMDEKTQKIVDQIKYTKNIAES</sequence>
<dbReference type="EMBL" id="CAJVQB010091179">
    <property type="protein sequence ID" value="CAG8848235.1"/>
    <property type="molecule type" value="Genomic_DNA"/>
</dbReference>
<name>A0ABN7X4Z1_GIGMA</name>
<reference evidence="1 2" key="1">
    <citation type="submission" date="2021-06" db="EMBL/GenBank/DDBJ databases">
        <authorList>
            <person name="Kallberg Y."/>
            <person name="Tangrot J."/>
            <person name="Rosling A."/>
        </authorList>
    </citation>
    <scope>NUCLEOTIDE SEQUENCE [LARGE SCALE GENOMIC DNA]</scope>
    <source>
        <strain evidence="1 2">120-4 pot B 10/14</strain>
    </source>
</reference>
<evidence type="ECO:0000313" key="2">
    <source>
        <dbReference type="Proteomes" id="UP000789901"/>
    </source>
</evidence>